<dbReference type="VEuPathDB" id="ToxoDB:EAH_00043710"/>
<dbReference type="Proteomes" id="UP000018050">
    <property type="component" value="Unassembled WGS sequence"/>
</dbReference>
<dbReference type="GO" id="GO:0006096">
    <property type="term" value="P:glycolytic process"/>
    <property type="evidence" value="ECO:0007669"/>
    <property type="project" value="UniProtKB-KW"/>
</dbReference>
<accession>U6GW26</accession>
<protein>
    <recommendedName>
        <fullName evidence="6">Phosphotransferase</fullName>
        <ecNumber evidence="6">2.7.1.-</ecNumber>
    </recommendedName>
</protein>
<dbReference type="SUPFAM" id="SSF53067">
    <property type="entry name" value="Actin-like ATPase domain"/>
    <property type="match status" value="1"/>
</dbReference>
<evidence type="ECO:0000313" key="8">
    <source>
        <dbReference type="EMBL" id="CDI83787.1"/>
    </source>
</evidence>
<evidence type="ECO:0000256" key="1">
    <source>
        <dbReference type="ARBA" id="ARBA00004888"/>
    </source>
</evidence>
<dbReference type="GO" id="GO:0005524">
    <property type="term" value="F:ATP binding"/>
    <property type="evidence" value="ECO:0007669"/>
    <property type="project" value="UniProtKB-UniRule"/>
</dbReference>
<organism evidence="8 9">
    <name type="scientific">Eimeria acervulina</name>
    <name type="common">Coccidian parasite</name>
    <dbReference type="NCBI Taxonomy" id="5801"/>
    <lineage>
        <taxon>Eukaryota</taxon>
        <taxon>Sar</taxon>
        <taxon>Alveolata</taxon>
        <taxon>Apicomplexa</taxon>
        <taxon>Conoidasida</taxon>
        <taxon>Coccidia</taxon>
        <taxon>Eucoccidiorida</taxon>
        <taxon>Eimeriorina</taxon>
        <taxon>Eimeriidae</taxon>
        <taxon>Eimeria</taxon>
    </lineage>
</organism>
<dbReference type="GO" id="GO:0005536">
    <property type="term" value="F:D-glucose binding"/>
    <property type="evidence" value="ECO:0007669"/>
    <property type="project" value="InterPro"/>
</dbReference>
<comment type="pathway">
    <text evidence="1">Carbohydrate degradation; glycolysis; D-glyceraldehyde 3-phosphate and glycerone phosphate from D-glucose: step 1/4.</text>
</comment>
<evidence type="ECO:0000256" key="6">
    <source>
        <dbReference type="RuleBase" id="RU362007"/>
    </source>
</evidence>
<dbReference type="GO" id="GO:0004340">
    <property type="term" value="F:glucokinase activity"/>
    <property type="evidence" value="ECO:0007669"/>
    <property type="project" value="TreeGrafter"/>
</dbReference>
<dbReference type="GO" id="GO:0001678">
    <property type="term" value="P:intracellular glucose homeostasis"/>
    <property type="evidence" value="ECO:0007669"/>
    <property type="project" value="InterPro"/>
</dbReference>
<dbReference type="InterPro" id="IPR022672">
    <property type="entry name" value="Hexokinase_N"/>
</dbReference>
<reference evidence="8" key="2">
    <citation type="submission" date="2013-10" db="EMBL/GenBank/DDBJ databases">
        <authorList>
            <person name="Aslett M."/>
        </authorList>
    </citation>
    <scope>NUCLEOTIDE SEQUENCE</scope>
    <source>
        <strain evidence="8">Houghton</strain>
    </source>
</reference>
<dbReference type="PANTHER" id="PTHR19443:SF16">
    <property type="entry name" value="HEXOKINASE TYPE 1-RELATED"/>
    <property type="match status" value="1"/>
</dbReference>
<dbReference type="GO" id="GO:0005829">
    <property type="term" value="C:cytosol"/>
    <property type="evidence" value="ECO:0007669"/>
    <property type="project" value="TreeGrafter"/>
</dbReference>
<keyword evidence="6" id="KW-0418">Kinase</keyword>
<feature type="domain" description="Hexokinase N-terminal" evidence="7">
    <location>
        <begin position="11"/>
        <end position="102"/>
    </location>
</feature>
<keyword evidence="3 6" id="KW-0324">Glycolysis</keyword>
<evidence type="ECO:0000313" key="9">
    <source>
        <dbReference type="Proteomes" id="UP000018050"/>
    </source>
</evidence>
<dbReference type="AlphaFoldDB" id="U6GW26"/>
<evidence type="ECO:0000256" key="2">
    <source>
        <dbReference type="ARBA" id="ARBA00005028"/>
    </source>
</evidence>
<comment type="catalytic activity">
    <reaction evidence="5">
        <text>D-fructose + ATP = D-fructose 6-phosphate + ADP + H(+)</text>
        <dbReference type="Rhea" id="RHEA:16125"/>
        <dbReference type="ChEBI" id="CHEBI:15378"/>
        <dbReference type="ChEBI" id="CHEBI:30616"/>
        <dbReference type="ChEBI" id="CHEBI:37721"/>
        <dbReference type="ChEBI" id="CHEBI:61527"/>
        <dbReference type="ChEBI" id="CHEBI:456216"/>
        <dbReference type="EC" id="2.7.1.1"/>
    </reaction>
    <physiologicalReaction direction="left-to-right" evidence="5">
        <dbReference type="Rhea" id="RHEA:16126"/>
    </physiologicalReaction>
</comment>
<gene>
    <name evidence="8" type="ORF">EAH_00043710</name>
</gene>
<dbReference type="Gene3D" id="3.30.420.40">
    <property type="match status" value="1"/>
</dbReference>
<dbReference type="PANTHER" id="PTHR19443">
    <property type="entry name" value="HEXOKINASE"/>
    <property type="match status" value="1"/>
</dbReference>
<sequence>MTQLSATQRAETVLAPLRLSKEKMEELRTAFKDELLRGLEMHKKHGLKWVPEECSLRMLDSCVSQIPTGDEVGVFYALDFGGTNVRAVRCELVGGGKIVSQQSLK</sequence>
<dbReference type="GO" id="GO:0006006">
    <property type="term" value="P:glucose metabolic process"/>
    <property type="evidence" value="ECO:0007669"/>
    <property type="project" value="TreeGrafter"/>
</dbReference>
<dbReference type="InterPro" id="IPR001312">
    <property type="entry name" value="Hexokinase"/>
</dbReference>
<keyword evidence="6" id="KW-0067">ATP-binding</keyword>
<keyword evidence="6" id="KW-0808">Transferase</keyword>
<dbReference type="OrthoDB" id="419537at2759"/>
<comment type="catalytic activity">
    <reaction evidence="4">
        <text>a D-hexose + ATP = a D-hexose 6-phosphate + ADP + H(+)</text>
        <dbReference type="Rhea" id="RHEA:22740"/>
        <dbReference type="ChEBI" id="CHEBI:4194"/>
        <dbReference type="ChEBI" id="CHEBI:15378"/>
        <dbReference type="ChEBI" id="CHEBI:30616"/>
        <dbReference type="ChEBI" id="CHEBI:229467"/>
        <dbReference type="ChEBI" id="CHEBI:456216"/>
        <dbReference type="EC" id="2.7.1.1"/>
    </reaction>
    <physiologicalReaction direction="left-to-right" evidence="4">
        <dbReference type="Rhea" id="RHEA:22741"/>
    </physiologicalReaction>
</comment>
<evidence type="ECO:0000256" key="3">
    <source>
        <dbReference type="ARBA" id="ARBA00023152"/>
    </source>
</evidence>
<reference evidence="8" key="1">
    <citation type="submission" date="2013-10" db="EMBL/GenBank/DDBJ databases">
        <title>Genomic analysis of the causative agents of coccidiosis in chickens.</title>
        <authorList>
            <person name="Reid A.J."/>
            <person name="Blake D."/>
            <person name="Billington K."/>
            <person name="Browne H."/>
            <person name="Dunn M."/>
            <person name="Hung S."/>
            <person name="Kawahara F."/>
            <person name="Miranda-Saavedra D."/>
            <person name="Mourier T."/>
            <person name="Nagra H."/>
            <person name="Otto T.D."/>
            <person name="Rawlings N."/>
            <person name="Sanchez A."/>
            <person name="Sanders M."/>
            <person name="Subramaniam C."/>
            <person name="Tay Y."/>
            <person name="Dear P."/>
            <person name="Doerig C."/>
            <person name="Gruber A."/>
            <person name="Parkinson J."/>
            <person name="Shirley M."/>
            <person name="Wan K.L."/>
            <person name="Berriman M."/>
            <person name="Tomley F."/>
            <person name="Pain A."/>
        </authorList>
    </citation>
    <scope>NUCLEOTIDE SEQUENCE</scope>
    <source>
        <strain evidence="8">Houghton</strain>
    </source>
</reference>
<feature type="non-terminal residue" evidence="8">
    <location>
        <position position="105"/>
    </location>
</feature>
<evidence type="ECO:0000256" key="5">
    <source>
        <dbReference type="ARBA" id="ARBA00047905"/>
    </source>
</evidence>
<dbReference type="GeneID" id="25272441"/>
<dbReference type="RefSeq" id="XP_013247141.1">
    <property type="nucleotide sequence ID" value="XM_013391687.1"/>
</dbReference>
<keyword evidence="9" id="KW-1185">Reference proteome</keyword>
<keyword evidence="6" id="KW-0547">Nucleotide-binding</keyword>
<dbReference type="InterPro" id="IPR043129">
    <property type="entry name" value="ATPase_NBD"/>
</dbReference>
<dbReference type="GO" id="GO:0008865">
    <property type="term" value="F:fructokinase activity"/>
    <property type="evidence" value="ECO:0007669"/>
    <property type="project" value="TreeGrafter"/>
</dbReference>
<comment type="similarity">
    <text evidence="6">Belongs to the hexokinase family.</text>
</comment>
<evidence type="ECO:0000259" key="7">
    <source>
        <dbReference type="Pfam" id="PF00349"/>
    </source>
</evidence>
<dbReference type="EMBL" id="HG673488">
    <property type="protein sequence ID" value="CDI83787.1"/>
    <property type="molecule type" value="Genomic_DNA"/>
</dbReference>
<evidence type="ECO:0000256" key="4">
    <source>
        <dbReference type="ARBA" id="ARBA00044613"/>
    </source>
</evidence>
<proteinExistence type="inferred from homology"/>
<comment type="pathway">
    <text evidence="2">Carbohydrate metabolism; hexose metabolism.</text>
</comment>
<dbReference type="Pfam" id="PF00349">
    <property type="entry name" value="Hexokinase_1"/>
    <property type="match status" value="1"/>
</dbReference>
<dbReference type="EC" id="2.7.1.-" evidence="6"/>
<dbReference type="GO" id="GO:0005739">
    <property type="term" value="C:mitochondrion"/>
    <property type="evidence" value="ECO:0007669"/>
    <property type="project" value="TreeGrafter"/>
</dbReference>
<name>U6GW26_EIMAC</name>
<dbReference type="PROSITE" id="PS51748">
    <property type="entry name" value="HEXOKINASE_2"/>
    <property type="match status" value="1"/>
</dbReference>